<dbReference type="RefSeq" id="WP_052552675.1">
    <property type="nucleotide sequence ID" value="NZ_JMCC02000063.1"/>
</dbReference>
<organism evidence="1 2">
    <name type="scientific">Enhygromyxa salina</name>
    <dbReference type="NCBI Taxonomy" id="215803"/>
    <lineage>
        <taxon>Bacteria</taxon>
        <taxon>Pseudomonadati</taxon>
        <taxon>Myxococcota</taxon>
        <taxon>Polyangia</taxon>
        <taxon>Nannocystales</taxon>
        <taxon>Nannocystaceae</taxon>
        <taxon>Enhygromyxa</taxon>
    </lineage>
</organism>
<evidence type="ECO:0000313" key="2">
    <source>
        <dbReference type="Proteomes" id="UP000031599"/>
    </source>
</evidence>
<proteinExistence type="predicted"/>
<reference evidence="1 2" key="1">
    <citation type="submission" date="2014-12" db="EMBL/GenBank/DDBJ databases">
        <title>Genome assembly of Enhygromyxa salina DSM 15201.</title>
        <authorList>
            <person name="Sharma G."/>
            <person name="Subramanian S."/>
        </authorList>
    </citation>
    <scope>NUCLEOTIDE SEQUENCE [LARGE SCALE GENOMIC DNA]</scope>
    <source>
        <strain evidence="1 2">DSM 15201</strain>
    </source>
</reference>
<protein>
    <submittedName>
        <fullName evidence="1">Uncharacterized protein</fullName>
    </submittedName>
</protein>
<dbReference type="EMBL" id="JMCC02000063">
    <property type="protein sequence ID" value="KIG14899.1"/>
    <property type="molecule type" value="Genomic_DNA"/>
</dbReference>
<dbReference type="AlphaFoldDB" id="A0A0C1ZB56"/>
<dbReference type="NCBIfam" id="TIGR02996">
    <property type="entry name" value="rpt_mate_G_obs"/>
    <property type="match status" value="1"/>
</dbReference>
<sequence>MSNAKLAQAVAQVNLRRAHAAVCAGDDEAALARLLTAWVAVRDRAIADQIDIVSHRAAQRRPPVTDEASWFARTRDADCVELGRLLEKLPRRASLLVPGLEALCERGPDPRLASVAMRLRAQLPHELTRSLAMLRHLDPAYHETTLALRAAASDPIERSSLDAMLADQQALAQVCALRLDPDGAAWLAMLDVTNVVSKPARSFAAAQNRRRLALATPRLDPGVELLARIAVTPSERRQRKVYADLLQQRGDPHGEFIALQLRDEQGELDRTGGQRVEVLRHQHEREWMGGLAAVLDLERLEFVAGFAARGEFVALDGTQMLGAREAVWLETHPGVSTFV</sequence>
<name>A0A0C1ZB56_9BACT</name>
<dbReference type="Proteomes" id="UP000031599">
    <property type="component" value="Unassembled WGS sequence"/>
</dbReference>
<evidence type="ECO:0000313" key="1">
    <source>
        <dbReference type="EMBL" id="KIG14899.1"/>
    </source>
</evidence>
<comment type="caution">
    <text evidence="1">The sequence shown here is derived from an EMBL/GenBank/DDBJ whole genome shotgun (WGS) entry which is preliminary data.</text>
</comment>
<accession>A0A0C1ZB56</accession>
<gene>
    <name evidence="1" type="ORF">DB30_06201</name>
</gene>
<dbReference type="InterPro" id="IPR014338">
    <property type="entry name" value="CHP02996_rpt-companion-dom"/>
</dbReference>